<evidence type="ECO:0000259" key="5">
    <source>
        <dbReference type="PROSITE" id="PS50961"/>
    </source>
</evidence>
<evidence type="ECO:0008006" key="8">
    <source>
        <dbReference type="Google" id="ProtNLM"/>
    </source>
</evidence>
<dbReference type="InterPro" id="IPR036390">
    <property type="entry name" value="WH_DNA-bd_sf"/>
</dbReference>
<keyword evidence="1 2" id="KW-0694">RNA-binding</keyword>
<dbReference type="Gene3D" id="1.10.10.10">
    <property type="entry name" value="Winged helix-like DNA-binding domain superfamily/Winged helix DNA-binding domain"/>
    <property type="match status" value="1"/>
</dbReference>
<dbReference type="InterPro" id="IPR000504">
    <property type="entry name" value="RRM_dom"/>
</dbReference>
<proteinExistence type="predicted"/>
<sequence length="336" mass="37371">MSYFYGYPYDSGYAFYTQGPPQGFPIPPQYYPHQPYPVSQFVPTSVDATSEANSECSSSSNGGLLCTAKLQESVRKLCESIFSNAGLSKEPYLVKQITRTSNGYISIKLIASLKKVRKITRSIQILDTVFEISECATKVRRKEMLPESLRAKRAITSVLAINVAEEDAEIERISSLFKEFGRIQQMRIVPPGRKLPVYLHGYATQVPELGQEICAIVEFESEESAKNAVAGFSENDLSQMRVALLGPRLKRNLYHVNNDRRSGNSSCQSSIISSLDNSLEDCHITDTLGTDTDSGIFSSRSKLLQKLTPTPIKNPKNEDIEENLENSNSIEENSAN</sequence>
<dbReference type="EMBL" id="FN653026">
    <property type="protein sequence ID" value="CBY07735.1"/>
    <property type="molecule type" value="Genomic_DNA"/>
</dbReference>
<evidence type="ECO:0000313" key="7">
    <source>
        <dbReference type="Proteomes" id="UP000001307"/>
    </source>
</evidence>
<protein>
    <recommendedName>
        <fullName evidence="8">HTH La-type RNA-binding domain-containing protein</fullName>
    </recommendedName>
</protein>
<organism evidence="6">
    <name type="scientific">Oikopleura dioica</name>
    <name type="common">Tunicate</name>
    <dbReference type="NCBI Taxonomy" id="34765"/>
    <lineage>
        <taxon>Eukaryota</taxon>
        <taxon>Metazoa</taxon>
        <taxon>Chordata</taxon>
        <taxon>Tunicata</taxon>
        <taxon>Appendicularia</taxon>
        <taxon>Copelata</taxon>
        <taxon>Oikopleuridae</taxon>
        <taxon>Oikopleura</taxon>
    </lineage>
</organism>
<dbReference type="AlphaFoldDB" id="E4X674"/>
<evidence type="ECO:0000256" key="2">
    <source>
        <dbReference type="PROSITE-ProRule" id="PRU00332"/>
    </source>
</evidence>
<dbReference type="InterPro" id="IPR036388">
    <property type="entry name" value="WH-like_DNA-bd_sf"/>
</dbReference>
<dbReference type="InterPro" id="IPR012677">
    <property type="entry name" value="Nucleotide-bd_a/b_plait_sf"/>
</dbReference>
<dbReference type="SMART" id="SM00715">
    <property type="entry name" value="LA"/>
    <property type="match status" value="1"/>
</dbReference>
<feature type="compositionally biased region" description="Low complexity" evidence="3">
    <location>
        <begin position="325"/>
        <end position="336"/>
    </location>
</feature>
<dbReference type="PROSITE" id="PS50961">
    <property type="entry name" value="HTH_LA"/>
    <property type="match status" value="1"/>
</dbReference>
<keyword evidence="7" id="KW-1185">Reference proteome</keyword>
<accession>E4X674</accession>
<evidence type="ECO:0000256" key="1">
    <source>
        <dbReference type="ARBA" id="ARBA00022884"/>
    </source>
</evidence>
<evidence type="ECO:0000256" key="3">
    <source>
        <dbReference type="SAM" id="MobiDB-lite"/>
    </source>
</evidence>
<dbReference type="PANTHER" id="PTHR22792">
    <property type="entry name" value="LUPUS LA PROTEIN-RELATED"/>
    <property type="match status" value="1"/>
</dbReference>
<gene>
    <name evidence="6" type="ORF">GSOID_T00002727001</name>
</gene>
<dbReference type="Proteomes" id="UP000001307">
    <property type="component" value="Unassembled WGS sequence"/>
</dbReference>
<dbReference type="InterPro" id="IPR045180">
    <property type="entry name" value="La_dom_prot"/>
</dbReference>
<dbReference type="PANTHER" id="PTHR22792:SF140">
    <property type="entry name" value="ACHILLES, ISOFORM A"/>
    <property type="match status" value="1"/>
</dbReference>
<feature type="domain" description="RRM" evidence="4">
    <location>
        <begin position="156"/>
        <end position="247"/>
    </location>
</feature>
<dbReference type="PROSITE" id="PS50102">
    <property type="entry name" value="RRM"/>
    <property type="match status" value="1"/>
</dbReference>
<feature type="region of interest" description="Disordered" evidence="3">
    <location>
        <begin position="309"/>
        <end position="336"/>
    </location>
</feature>
<dbReference type="InParanoid" id="E4X674"/>
<feature type="domain" description="HTH La-type RNA-binding" evidence="5">
    <location>
        <begin position="64"/>
        <end position="161"/>
    </location>
</feature>
<evidence type="ECO:0000259" key="4">
    <source>
        <dbReference type="PROSITE" id="PS50102"/>
    </source>
</evidence>
<reference evidence="6" key="1">
    <citation type="journal article" date="2010" name="Science">
        <title>Plasticity of animal genome architecture unmasked by rapid evolution of a pelagic tunicate.</title>
        <authorList>
            <person name="Denoeud F."/>
            <person name="Henriet S."/>
            <person name="Mungpakdee S."/>
            <person name="Aury J.M."/>
            <person name="Da Silva C."/>
            <person name="Brinkmann H."/>
            <person name="Mikhaleva J."/>
            <person name="Olsen L.C."/>
            <person name="Jubin C."/>
            <person name="Canestro C."/>
            <person name="Bouquet J.M."/>
            <person name="Danks G."/>
            <person name="Poulain J."/>
            <person name="Campsteijn C."/>
            <person name="Adamski M."/>
            <person name="Cross I."/>
            <person name="Yadetie F."/>
            <person name="Muffato M."/>
            <person name="Louis A."/>
            <person name="Butcher S."/>
            <person name="Tsagkogeorga G."/>
            <person name="Konrad A."/>
            <person name="Singh S."/>
            <person name="Jensen M.F."/>
            <person name="Cong E.H."/>
            <person name="Eikeseth-Otteraa H."/>
            <person name="Noel B."/>
            <person name="Anthouard V."/>
            <person name="Porcel B.M."/>
            <person name="Kachouri-Lafond R."/>
            <person name="Nishino A."/>
            <person name="Ugolini M."/>
            <person name="Chourrout P."/>
            <person name="Nishida H."/>
            <person name="Aasland R."/>
            <person name="Huzurbazar S."/>
            <person name="Westhof E."/>
            <person name="Delsuc F."/>
            <person name="Lehrach H."/>
            <person name="Reinhardt R."/>
            <person name="Weissenbach J."/>
            <person name="Roy S.W."/>
            <person name="Artiguenave F."/>
            <person name="Postlethwait J.H."/>
            <person name="Manak J.R."/>
            <person name="Thompson E.M."/>
            <person name="Jaillon O."/>
            <person name="Du Pasquier L."/>
            <person name="Boudinot P."/>
            <person name="Liberles D.A."/>
            <person name="Volff J.N."/>
            <person name="Philippe H."/>
            <person name="Lenhard B."/>
            <person name="Roest Crollius H."/>
            <person name="Wincker P."/>
            <person name="Chourrout D."/>
        </authorList>
    </citation>
    <scope>NUCLEOTIDE SEQUENCE [LARGE SCALE GENOMIC DNA]</scope>
</reference>
<evidence type="ECO:0000313" key="6">
    <source>
        <dbReference type="EMBL" id="CBY07735.1"/>
    </source>
</evidence>
<dbReference type="SUPFAM" id="SSF46785">
    <property type="entry name" value="Winged helix' DNA-binding domain"/>
    <property type="match status" value="1"/>
</dbReference>
<dbReference type="InterPro" id="IPR006630">
    <property type="entry name" value="La_HTH"/>
</dbReference>
<dbReference type="SUPFAM" id="SSF54928">
    <property type="entry name" value="RNA-binding domain, RBD"/>
    <property type="match status" value="1"/>
</dbReference>
<name>E4X674_OIKDI</name>
<dbReference type="GO" id="GO:0003729">
    <property type="term" value="F:mRNA binding"/>
    <property type="evidence" value="ECO:0007669"/>
    <property type="project" value="TreeGrafter"/>
</dbReference>
<dbReference type="GO" id="GO:0005634">
    <property type="term" value="C:nucleus"/>
    <property type="evidence" value="ECO:0007669"/>
    <property type="project" value="TreeGrafter"/>
</dbReference>
<dbReference type="Gene3D" id="3.30.70.330">
    <property type="match status" value="1"/>
</dbReference>
<dbReference type="InterPro" id="IPR035979">
    <property type="entry name" value="RBD_domain_sf"/>
</dbReference>
<dbReference type="OrthoDB" id="435402at2759"/>